<evidence type="ECO:0000256" key="4">
    <source>
        <dbReference type="ARBA" id="ARBA00022797"/>
    </source>
</evidence>
<keyword evidence="5 12" id="KW-0560">Oxidoreductase</keyword>
<accession>A0A024HJE8</accession>
<name>A0A024HJE8_PSEKB</name>
<dbReference type="GO" id="GO:0004022">
    <property type="term" value="F:alcohol dehydrogenase (NAD+) activity"/>
    <property type="evidence" value="ECO:0007669"/>
    <property type="project" value="TreeGrafter"/>
</dbReference>
<evidence type="ECO:0000259" key="11">
    <source>
        <dbReference type="Pfam" id="PF25137"/>
    </source>
</evidence>
<keyword evidence="4" id="KW-0058">Aromatic hydrocarbons catabolism</keyword>
<evidence type="ECO:0000259" key="10">
    <source>
        <dbReference type="Pfam" id="PF00465"/>
    </source>
</evidence>
<dbReference type="InterPro" id="IPR056798">
    <property type="entry name" value="ADH_Fe_C"/>
</dbReference>
<dbReference type="PANTHER" id="PTHR11496:SF102">
    <property type="entry name" value="ALCOHOL DEHYDROGENASE 4"/>
    <property type="match status" value="1"/>
</dbReference>
<evidence type="ECO:0000313" key="13">
    <source>
        <dbReference type="EMBL" id="CDF84967.1"/>
    </source>
</evidence>
<dbReference type="FunFam" id="3.40.50.1970:FF:000015">
    <property type="entry name" value="Maleylacetate reductase 1"/>
    <property type="match status" value="1"/>
</dbReference>
<reference evidence="12 14" key="2">
    <citation type="submission" date="2014-05" db="EMBL/GenBank/DDBJ databases">
        <title>Genome sequence of the 3-chlorobenzoate degrading bacterium Pseudomonas knackmussii B13 shows multiple evidence for horizontal gene transfer.</title>
        <authorList>
            <person name="Miyazaki R."/>
            <person name="Bertelli C."/>
            <person name="Falquet L."/>
            <person name="Robinson-Rechavi M."/>
            <person name="Gharib W."/>
            <person name="Roy S."/>
            <person name="Van der Meer J.R."/>
        </authorList>
    </citation>
    <scope>NUCLEOTIDE SEQUENCE [LARGE SCALE GENOMIC DNA]</scope>
    <source>
        <strain evidence="12 14">B13</strain>
    </source>
</reference>
<dbReference type="EC" id="1.3.1.32" evidence="3"/>
<dbReference type="AlphaFoldDB" id="A0A024HJE8"/>
<dbReference type="InterPro" id="IPR001670">
    <property type="entry name" value="ADH_Fe/GldA"/>
</dbReference>
<evidence type="ECO:0000256" key="6">
    <source>
        <dbReference type="ARBA" id="ARBA00023027"/>
    </source>
</evidence>
<dbReference type="Gene3D" id="1.20.1090.10">
    <property type="entry name" value="Dehydroquinate synthase-like - alpha domain"/>
    <property type="match status" value="1"/>
</dbReference>
<comment type="pathway">
    <text evidence="1">Aromatic compound metabolism; 3-chlorocatechol degradation.</text>
</comment>
<dbReference type="GO" id="GO:0018506">
    <property type="term" value="F:maleylacetate reductase activity"/>
    <property type="evidence" value="ECO:0007669"/>
    <property type="project" value="UniProtKB-EC"/>
</dbReference>
<dbReference type="EMBL" id="HG322950">
    <property type="protein sequence ID" value="CDF84967.1"/>
    <property type="molecule type" value="Genomic_DNA"/>
</dbReference>
<dbReference type="SMR" id="A0A024HJE8"/>
<dbReference type="PANTHER" id="PTHR11496">
    <property type="entry name" value="ALCOHOL DEHYDROGENASE"/>
    <property type="match status" value="1"/>
</dbReference>
<keyword evidence="6" id="KW-0520">NAD</keyword>
<dbReference type="RefSeq" id="WP_011489357.1">
    <property type="nucleotide sequence ID" value="NZ_HG322950.1"/>
</dbReference>
<keyword evidence="14" id="KW-1185">Reference proteome</keyword>
<dbReference type="CDD" id="cd08177">
    <property type="entry name" value="MAR"/>
    <property type="match status" value="1"/>
</dbReference>
<feature type="domain" description="Fe-containing alcohol dehydrogenase-like C-terminal" evidence="11">
    <location>
        <begin position="164"/>
        <end position="345"/>
    </location>
</feature>
<proteinExistence type="inferred from homology"/>
<comment type="catalytic activity">
    <reaction evidence="7">
        <text>3-oxoadipate + NAD(+) = maleylacetate + NADH + H(+)</text>
        <dbReference type="Rhea" id="RHEA:16981"/>
        <dbReference type="ChEBI" id="CHEBI:15378"/>
        <dbReference type="ChEBI" id="CHEBI:15775"/>
        <dbReference type="ChEBI" id="CHEBI:16468"/>
        <dbReference type="ChEBI" id="CHEBI:57540"/>
        <dbReference type="ChEBI" id="CHEBI:57945"/>
        <dbReference type="EC" id="1.3.1.32"/>
    </reaction>
</comment>
<dbReference type="FunFam" id="1.20.1090.10:FF:000010">
    <property type="entry name" value="Maleylacetate reductase 1"/>
    <property type="match status" value="1"/>
</dbReference>
<dbReference type="Proteomes" id="UP000025241">
    <property type="component" value="Chromosome I"/>
</dbReference>
<reference evidence="12 14" key="1">
    <citation type="submission" date="2013-03" db="EMBL/GenBank/DDBJ databases">
        <authorList>
            <person name="Linke B."/>
        </authorList>
    </citation>
    <scope>NUCLEOTIDE SEQUENCE [LARGE SCALE GENOMIC DNA]</scope>
    <source>
        <strain evidence="12 14">B13</strain>
    </source>
</reference>
<evidence type="ECO:0000256" key="2">
    <source>
        <dbReference type="ARBA" id="ARBA00007358"/>
    </source>
</evidence>
<dbReference type="Pfam" id="PF25137">
    <property type="entry name" value="ADH_Fe_C"/>
    <property type="match status" value="1"/>
</dbReference>
<dbReference type="InterPro" id="IPR034786">
    <property type="entry name" value="MAR"/>
</dbReference>
<evidence type="ECO:0000256" key="3">
    <source>
        <dbReference type="ARBA" id="ARBA00012005"/>
    </source>
</evidence>
<gene>
    <name evidence="12" type="primary">clce1</name>
    <name evidence="13" type="synonym">clce3</name>
    <name evidence="12" type="ORF">PKB_3277</name>
    <name evidence="13" type="ORF">PKB_3626</name>
</gene>
<organism evidence="12 14">
    <name type="scientific">Pseudomonas knackmussii (strain DSM 6978 / CCUG 54928 / LMG 23759 / B13)</name>
    <dbReference type="NCBI Taxonomy" id="1301098"/>
    <lineage>
        <taxon>Bacteria</taxon>
        <taxon>Pseudomonadati</taxon>
        <taxon>Pseudomonadota</taxon>
        <taxon>Gammaproteobacteria</taxon>
        <taxon>Pseudomonadales</taxon>
        <taxon>Pseudomonadaceae</taxon>
        <taxon>Pseudomonas</taxon>
    </lineage>
</organism>
<evidence type="ECO:0000313" key="12">
    <source>
        <dbReference type="EMBL" id="CDF84622.1"/>
    </source>
</evidence>
<dbReference type="Gene3D" id="3.40.50.1970">
    <property type="match status" value="1"/>
</dbReference>
<protein>
    <recommendedName>
        <fullName evidence="9">Maleylacetate reductase</fullName>
        <ecNumber evidence="3">1.3.1.32</ecNumber>
    </recommendedName>
</protein>
<sequence>MNFIHDYRSPRVIFGPDSLARLPQELERLGIDRALVLTTPEQAPLGRQVAEPVIGHVAAFYDGATMHVPALVAEEACKIARTSEANGVIAIGGGSTIGLAKIVALRTELPIVAVPTTYAGSEMTSIFGITEGGVKKTGRDARVMPRAVIYEPRLTLELPLSISVTSAINAIAHAVEGLYAPDATPLLTIMAQEGIAATVRAISRMYQSPRDLQARGDALYGAWLCASVLGNVSMALHHKLCHTLGGTLDLPHAQTHTVVLPHALAYNARAVPDAMRVLRIALGHDDPPTALYELARDNGAPVALRDLGMREEDIEHVGDLALQDRYPNPRELDRDALLALLRDAYHGRPPSA</sequence>
<evidence type="ECO:0000256" key="1">
    <source>
        <dbReference type="ARBA" id="ARBA00004674"/>
    </source>
</evidence>
<dbReference type="OrthoDB" id="3812122at2"/>
<evidence type="ECO:0000256" key="5">
    <source>
        <dbReference type="ARBA" id="ARBA00023002"/>
    </source>
</evidence>
<feature type="domain" description="Alcohol dehydrogenase iron-type/glycerol dehydrogenase GldA" evidence="10">
    <location>
        <begin position="10"/>
        <end position="152"/>
    </location>
</feature>
<evidence type="ECO:0000256" key="9">
    <source>
        <dbReference type="ARBA" id="ARBA00069145"/>
    </source>
</evidence>
<evidence type="ECO:0000313" key="14">
    <source>
        <dbReference type="Proteomes" id="UP000025241"/>
    </source>
</evidence>
<dbReference type="InterPro" id="IPR039697">
    <property type="entry name" value="Alcohol_dehydrogenase_Fe"/>
</dbReference>
<dbReference type="GO" id="GO:0046872">
    <property type="term" value="F:metal ion binding"/>
    <property type="evidence" value="ECO:0007669"/>
    <property type="project" value="InterPro"/>
</dbReference>
<comment type="catalytic activity">
    <reaction evidence="8">
        <text>3-oxoadipate + NADP(+) = maleylacetate + NADPH + H(+)</text>
        <dbReference type="Rhea" id="RHEA:16985"/>
        <dbReference type="ChEBI" id="CHEBI:15378"/>
        <dbReference type="ChEBI" id="CHEBI:15775"/>
        <dbReference type="ChEBI" id="CHEBI:16468"/>
        <dbReference type="ChEBI" id="CHEBI:57783"/>
        <dbReference type="ChEBI" id="CHEBI:58349"/>
        <dbReference type="EC" id="1.3.1.32"/>
    </reaction>
</comment>
<evidence type="ECO:0000256" key="8">
    <source>
        <dbReference type="ARBA" id="ARBA00051531"/>
    </source>
</evidence>
<dbReference type="SUPFAM" id="SSF56796">
    <property type="entry name" value="Dehydroquinate synthase-like"/>
    <property type="match status" value="1"/>
</dbReference>
<dbReference type="EMBL" id="HG322950">
    <property type="protein sequence ID" value="CDF84622.1"/>
    <property type="molecule type" value="Genomic_DNA"/>
</dbReference>
<dbReference type="KEGG" id="pkc:PKB_3626"/>
<dbReference type="Pfam" id="PF00465">
    <property type="entry name" value="Fe-ADH"/>
    <property type="match status" value="1"/>
</dbReference>
<dbReference type="KEGG" id="pkc:PKB_3277"/>
<dbReference type="PATRIC" id="fig|1301098.3.peg.3292"/>
<dbReference type="HOGENOM" id="CLU_007207_0_1_6"/>
<evidence type="ECO:0000256" key="7">
    <source>
        <dbReference type="ARBA" id="ARBA00050679"/>
    </source>
</evidence>
<comment type="similarity">
    <text evidence="2">Belongs to the iron-containing alcohol dehydrogenase family.</text>
</comment>